<accession>A0AA90NRZ1</accession>
<dbReference type="Proteomes" id="UP001178148">
    <property type="component" value="Unassembled WGS sequence"/>
</dbReference>
<protein>
    <submittedName>
        <fullName evidence="1">Uncharacterized protein</fullName>
    </submittedName>
</protein>
<keyword evidence="2" id="KW-1185">Reference proteome</keyword>
<organism evidence="1 2">
    <name type="scientific">Candidatus Endonucleibacter bathymodioli</name>
    <dbReference type="NCBI Taxonomy" id="539814"/>
    <lineage>
        <taxon>Bacteria</taxon>
        <taxon>Pseudomonadati</taxon>
        <taxon>Pseudomonadota</taxon>
        <taxon>Gammaproteobacteria</taxon>
        <taxon>Oceanospirillales</taxon>
        <taxon>Endozoicomonadaceae</taxon>
        <taxon>Candidatus Endonucleibacter</taxon>
    </lineage>
</organism>
<proteinExistence type="predicted"/>
<evidence type="ECO:0000313" key="1">
    <source>
        <dbReference type="EMBL" id="MDP0588187.1"/>
    </source>
</evidence>
<evidence type="ECO:0000313" key="2">
    <source>
        <dbReference type="Proteomes" id="UP001178148"/>
    </source>
</evidence>
<dbReference type="EMBL" id="JASXSV010000003">
    <property type="protein sequence ID" value="MDP0588187.1"/>
    <property type="molecule type" value="Genomic_DNA"/>
</dbReference>
<comment type="caution">
    <text evidence="1">The sequence shown here is derived from an EMBL/GenBank/DDBJ whole genome shotgun (WGS) entry which is preliminary data.</text>
</comment>
<dbReference type="AlphaFoldDB" id="A0AA90NRZ1"/>
<sequence>MERRIGDYLNRYNKTISLELKRCHLESYNGPIGCQNIYRLIKKINGSAFSRAKVNVIVSAMVTRLNPVSFLTSRCVDMKKRSATERGGTVHVQDGYLVTMIEYLETSFEGQS</sequence>
<name>A0AA90NRZ1_9GAMM</name>
<reference evidence="1 2" key="1">
    <citation type="journal article" date="2023" name="bioRxiv">
        <title>An intranuclear bacterial parasite of deep-sea mussels expresses apoptosis inhibitors acquired from its host.</title>
        <authorList>
            <person name="Gonzalez Porras M.A."/>
            <person name="Assie A."/>
            <person name="Tietjen M."/>
            <person name="Violette M."/>
            <person name="Kleiner M."/>
            <person name="Gruber-Vodicka H."/>
            <person name="Dubilier N."/>
            <person name="Leisch N."/>
        </authorList>
    </citation>
    <scope>NUCLEOTIDE SEQUENCE [LARGE SCALE GENOMIC DNA]</scope>
    <source>
        <strain evidence="1">IAP13</strain>
    </source>
</reference>
<gene>
    <name evidence="1" type="ORF">QS748_02875</name>
</gene>